<proteinExistence type="predicted"/>
<name>A0ABQ6HVU0_9MICO</name>
<dbReference type="Proteomes" id="UP001157091">
    <property type="component" value="Unassembled WGS sequence"/>
</dbReference>
<evidence type="ECO:0000313" key="2">
    <source>
        <dbReference type="Proteomes" id="UP001157091"/>
    </source>
</evidence>
<gene>
    <name evidence="1" type="ORF">GCM10025864_02710</name>
</gene>
<dbReference type="GO" id="GO:0005524">
    <property type="term" value="F:ATP binding"/>
    <property type="evidence" value="ECO:0007669"/>
    <property type="project" value="UniProtKB-KW"/>
</dbReference>
<keyword evidence="1" id="KW-0547">Nucleotide-binding</keyword>
<reference evidence="2" key="1">
    <citation type="journal article" date="2019" name="Int. J. Syst. Evol. Microbiol.">
        <title>The Global Catalogue of Microorganisms (GCM) 10K type strain sequencing project: providing services to taxonomists for standard genome sequencing and annotation.</title>
        <authorList>
            <consortium name="The Broad Institute Genomics Platform"/>
            <consortium name="The Broad Institute Genome Sequencing Center for Infectious Disease"/>
            <person name="Wu L."/>
            <person name="Ma J."/>
        </authorList>
    </citation>
    <scope>NUCLEOTIDE SEQUENCE [LARGE SCALE GENOMIC DNA]</scope>
    <source>
        <strain evidence="2">NBRC 106348</strain>
    </source>
</reference>
<dbReference type="EMBL" id="BSUK01000001">
    <property type="protein sequence ID" value="GMA22512.1"/>
    <property type="molecule type" value="Genomic_DNA"/>
</dbReference>
<dbReference type="InterPro" id="IPR021456">
    <property type="entry name" value="DUF3107"/>
</dbReference>
<sequence length="76" mass="8115">MVEVTIGVKHLPRELVIDTDLTADEVAAAVSAALKSDANTLELKDSRGRQYLVPAASVGYVEIGTEETRRVGFGTL</sequence>
<keyword evidence="2" id="KW-1185">Reference proteome</keyword>
<organism evidence="1 2">
    <name type="scientific">Luteimicrobium album</name>
    <dbReference type="NCBI Taxonomy" id="1054550"/>
    <lineage>
        <taxon>Bacteria</taxon>
        <taxon>Bacillati</taxon>
        <taxon>Actinomycetota</taxon>
        <taxon>Actinomycetes</taxon>
        <taxon>Micrococcales</taxon>
        <taxon>Luteimicrobium</taxon>
    </lineage>
</organism>
<evidence type="ECO:0000313" key="1">
    <source>
        <dbReference type="EMBL" id="GMA22512.1"/>
    </source>
</evidence>
<accession>A0ABQ6HVU0</accession>
<protein>
    <submittedName>
        <fullName evidence="1">ATP-binding protein</fullName>
    </submittedName>
</protein>
<dbReference type="Pfam" id="PF11305">
    <property type="entry name" value="DUF3107"/>
    <property type="match status" value="1"/>
</dbReference>
<keyword evidence="1" id="KW-0067">ATP-binding</keyword>
<comment type="caution">
    <text evidence="1">The sequence shown here is derived from an EMBL/GenBank/DDBJ whole genome shotgun (WGS) entry which is preliminary data.</text>
</comment>